<sequence length="195" mass="22130">MTYHMEVKLDGVMPYSLEVTVPPRENDIASFRLDRLGGLSPADRRYRATLFEAIGAITVASGHAEAAMKRVLISLRGGTSQFRDVDKNWTELVKNLRRLDASQDQRATRVHEVLTWAETNGIKEKRDAAVHSYWWAFADLPVMRSRFERSGESSAQIGDMESLMAHGDLIFEFARRLDDLVVSDWPQARLPHSEA</sequence>
<organism evidence="1 2">
    <name type="scientific">Xylanimonas protaetiae</name>
    <dbReference type="NCBI Taxonomy" id="2509457"/>
    <lineage>
        <taxon>Bacteria</taxon>
        <taxon>Bacillati</taxon>
        <taxon>Actinomycetota</taxon>
        <taxon>Actinomycetes</taxon>
        <taxon>Micrococcales</taxon>
        <taxon>Promicromonosporaceae</taxon>
        <taxon>Xylanimonas</taxon>
    </lineage>
</organism>
<dbReference type="RefSeq" id="WP_129190483.1">
    <property type="nucleotide sequence ID" value="NZ_CP035493.1"/>
</dbReference>
<proteinExistence type="predicted"/>
<dbReference type="AlphaFoldDB" id="A0A4P6FBE4"/>
<dbReference type="KEGG" id="xya:ET471_17570"/>
<evidence type="ECO:0000313" key="1">
    <source>
        <dbReference type="EMBL" id="QAY71619.1"/>
    </source>
</evidence>
<dbReference type="Proteomes" id="UP000292118">
    <property type="component" value="Chromosome"/>
</dbReference>
<gene>
    <name evidence="1" type="ORF">ET471_17570</name>
</gene>
<dbReference type="OrthoDB" id="9805115at2"/>
<evidence type="ECO:0000313" key="2">
    <source>
        <dbReference type="Proteomes" id="UP000292118"/>
    </source>
</evidence>
<name>A0A4P6FBE4_9MICO</name>
<reference evidence="1 2" key="1">
    <citation type="submission" date="2019-01" db="EMBL/GenBank/DDBJ databases">
        <title>Genome sequencing of strain FW10M-9.</title>
        <authorList>
            <person name="Heo J."/>
            <person name="Kim S.-J."/>
            <person name="Kim J.-S."/>
            <person name="Hong S.-B."/>
            <person name="Kwon S.-W."/>
        </authorList>
    </citation>
    <scope>NUCLEOTIDE SEQUENCE [LARGE SCALE GENOMIC DNA]</scope>
    <source>
        <strain evidence="1 2">FW10M-9</strain>
    </source>
</reference>
<accession>A0A4P6FBE4</accession>
<keyword evidence="2" id="KW-1185">Reference proteome</keyword>
<dbReference type="EMBL" id="CP035493">
    <property type="protein sequence ID" value="QAY71619.1"/>
    <property type="molecule type" value="Genomic_DNA"/>
</dbReference>
<protein>
    <submittedName>
        <fullName evidence="1">Uncharacterized protein</fullName>
    </submittedName>
</protein>